<dbReference type="Pfam" id="PF07690">
    <property type="entry name" value="MFS_1"/>
    <property type="match status" value="1"/>
</dbReference>
<evidence type="ECO:0000256" key="4">
    <source>
        <dbReference type="ARBA" id="ARBA00022989"/>
    </source>
</evidence>
<evidence type="ECO:0000256" key="5">
    <source>
        <dbReference type="ARBA" id="ARBA00023136"/>
    </source>
</evidence>
<evidence type="ECO:0000313" key="9">
    <source>
        <dbReference type="Proteomes" id="UP001595904"/>
    </source>
</evidence>
<dbReference type="Proteomes" id="UP001595904">
    <property type="component" value="Unassembled WGS sequence"/>
</dbReference>
<dbReference type="PANTHER" id="PTHR23505:SF79">
    <property type="entry name" value="PROTEIN SPINSTER"/>
    <property type="match status" value="1"/>
</dbReference>
<dbReference type="RefSeq" id="WP_380605535.1">
    <property type="nucleotide sequence ID" value="NZ_JBHSDU010000015.1"/>
</dbReference>
<keyword evidence="2" id="KW-0813">Transport</keyword>
<organism evidence="8 9">
    <name type="scientific">Steroidobacter flavus</name>
    <dbReference type="NCBI Taxonomy" id="1842136"/>
    <lineage>
        <taxon>Bacteria</taxon>
        <taxon>Pseudomonadati</taxon>
        <taxon>Pseudomonadota</taxon>
        <taxon>Gammaproteobacteria</taxon>
        <taxon>Steroidobacterales</taxon>
        <taxon>Steroidobacteraceae</taxon>
        <taxon>Steroidobacter</taxon>
    </lineage>
</organism>
<dbReference type="InterPro" id="IPR020846">
    <property type="entry name" value="MFS_dom"/>
</dbReference>
<keyword evidence="9" id="KW-1185">Reference proteome</keyword>
<name>A0ABV8T609_9GAMM</name>
<feature type="transmembrane region" description="Helical" evidence="6">
    <location>
        <begin position="193"/>
        <end position="212"/>
    </location>
</feature>
<feature type="transmembrane region" description="Helical" evidence="6">
    <location>
        <begin position="373"/>
        <end position="396"/>
    </location>
</feature>
<feature type="transmembrane region" description="Helical" evidence="6">
    <location>
        <begin position="240"/>
        <end position="258"/>
    </location>
</feature>
<keyword evidence="4 6" id="KW-1133">Transmembrane helix</keyword>
<feature type="transmembrane region" description="Helical" evidence="6">
    <location>
        <begin position="20"/>
        <end position="40"/>
    </location>
</feature>
<sequence length="445" mass="48568">MSSIPAPSPATTNTPERGSWYPWYVTAVLMVAYTFSFLDRKIVDLMIGPIRRDLGISDHEFGLLVGAAFGLFYTLMGLPLGWLADRYPRKRIIAIGIAAWSVMTAAGGLAKNFWQLFLARMGVGVGEATLSPSTYSMLADSFDKERLPRAMSLYTTGLFIGAGLALIVGGQVISHVENMPPVTLPLVGQVFSWQLVFIIVGMPGLLVALWVLTLTEPTRKGKTEKVPFIELFRFMGQHRLMFIAFFIGAGCYSVLGYADSWYPELFIRTWGWDPAQAGRINGLSSLIAGPLGLLFAGWYAGHMMKQGRSDACLRLTAYGAVGIAVPAMLMPLMPNQWAMAAMLFPFKFFVGFPPVLIPSAIQMIAPNRLRGQLGALFLFGVGIIGVTGGPILPPLFTDFVFKNDAALPYSLALSAAIVAPLAFGLLWLGLGQFRTALKEAEQWYK</sequence>
<dbReference type="InterPro" id="IPR036259">
    <property type="entry name" value="MFS_trans_sf"/>
</dbReference>
<feature type="transmembrane region" description="Helical" evidence="6">
    <location>
        <begin position="61"/>
        <end position="80"/>
    </location>
</feature>
<proteinExistence type="predicted"/>
<evidence type="ECO:0000313" key="8">
    <source>
        <dbReference type="EMBL" id="MFC4314393.1"/>
    </source>
</evidence>
<dbReference type="EMBL" id="JBHSDU010000015">
    <property type="protein sequence ID" value="MFC4314393.1"/>
    <property type="molecule type" value="Genomic_DNA"/>
</dbReference>
<dbReference type="InterPro" id="IPR011701">
    <property type="entry name" value="MFS"/>
</dbReference>
<dbReference type="SUPFAM" id="SSF103473">
    <property type="entry name" value="MFS general substrate transporter"/>
    <property type="match status" value="1"/>
</dbReference>
<keyword evidence="5 6" id="KW-0472">Membrane</keyword>
<evidence type="ECO:0000259" key="7">
    <source>
        <dbReference type="PROSITE" id="PS50850"/>
    </source>
</evidence>
<gene>
    <name evidence="8" type="ORF">ACFPN2_35335</name>
</gene>
<reference evidence="9" key="1">
    <citation type="journal article" date="2019" name="Int. J. Syst. Evol. Microbiol.">
        <title>The Global Catalogue of Microorganisms (GCM) 10K type strain sequencing project: providing services to taxonomists for standard genome sequencing and annotation.</title>
        <authorList>
            <consortium name="The Broad Institute Genomics Platform"/>
            <consortium name="The Broad Institute Genome Sequencing Center for Infectious Disease"/>
            <person name="Wu L."/>
            <person name="Ma J."/>
        </authorList>
    </citation>
    <scope>NUCLEOTIDE SEQUENCE [LARGE SCALE GENOMIC DNA]</scope>
    <source>
        <strain evidence="9">CGMCC 1.10759</strain>
    </source>
</reference>
<feature type="domain" description="Major facilitator superfamily (MFS) profile" evidence="7">
    <location>
        <begin position="25"/>
        <end position="434"/>
    </location>
</feature>
<keyword evidence="3 6" id="KW-0812">Transmembrane</keyword>
<comment type="subcellular location">
    <subcellularLocation>
        <location evidence="1">Membrane</location>
        <topology evidence="1">Multi-pass membrane protein</topology>
    </subcellularLocation>
</comment>
<feature type="transmembrane region" description="Helical" evidence="6">
    <location>
        <begin position="339"/>
        <end position="361"/>
    </location>
</feature>
<protein>
    <submittedName>
        <fullName evidence="8">MFS transporter</fullName>
    </submittedName>
</protein>
<dbReference type="PANTHER" id="PTHR23505">
    <property type="entry name" value="SPINSTER"/>
    <property type="match status" value="1"/>
</dbReference>
<feature type="transmembrane region" description="Helical" evidence="6">
    <location>
        <begin position="408"/>
        <end position="430"/>
    </location>
</feature>
<feature type="transmembrane region" description="Helical" evidence="6">
    <location>
        <begin position="312"/>
        <end position="333"/>
    </location>
</feature>
<evidence type="ECO:0000256" key="2">
    <source>
        <dbReference type="ARBA" id="ARBA00022448"/>
    </source>
</evidence>
<dbReference type="PROSITE" id="PS50850">
    <property type="entry name" value="MFS"/>
    <property type="match status" value="1"/>
</dbReference>
<accession>A0ABV8T609</accession>
<evidence type="ECO:0000256" key="6">
    <source>
        <dbReference type="SAM" id="Phobius"/>
    </source>
</evidence>
<evidence type="ECO:0000256" key="1">
    <source>
        <dbReference type="ARBA" id="ARBA00004141"/>
    </source>
</evidence>
<feature type="transmembrane region" description="Helical" evidence="6">
    <location>
        <begin position="278"/>
        <end position="300"/>
    </location>
</feature>
<dbReference type="Gene3D" id="1.20.1250.20">
    <property type="entry name" value="MFS general substrate transporter like domains"/>
    <property type="match status" value="1"/>
</dbReference>
<feature type="transmembrane region" description="Helical" evidence="6">
    <location>
        <begin position="92"/>
        <end position="110"/>
    </location>
</feature>
<evidence type="ECO:0000256" key="3">
    <source>
        <dbReference type="ARBA" id="ARBA00022692"/>
    </source>
</evidence>
<feature type="transmembrane region" description="Helical" evidence="6">
    <location>
        <begin position="153"/>
        <end position="173"/>
    </location>
</feature>
<dbReference type="InterPro" id="IPR044770">
    <property type="entry name" value="MFS_spinster-like"/>
</dbReference>
<comment type="caution">
    <text evidence="8">The sequence shown here is derived from an EMBL/GenBank/DDBJ whole genome shotgun (WGS) entry which is preliminary data.</text>
</comment>